<protein>
    <submittedName>
        <fullName evidence="1">Uncharacterized protein</fullName>
    </submittedName>
</protein>
<evidence type="ECO:0000313" key="2">
    <source>
        <dbReference type="Proteomes" id="UP001060085"/>
    </source>
</evidence>
<reference evidence="2" key="1">
    <citation type="journal article" date="2023" name="Nat. Plants">
        <title>Single-cell RNA sequencing provides a high-resolution roadmap for understanding the multicellular compartmentation of specialized metabolism.</title>
        <authorList>
            <person name="Sun S."/>
            <person name="Shen X."/>
            <person name="Li Y."/>
            <person name="Li Y."/>
            <person name="Wang S."/>
            <person name="Li R."/>
            <person name="Zhang H."/>
            <person name="Shen G."/>
            <person name="Guo B."/>
            <person name="Wei J."/>
            <person name="Xu J."/>
            <person name="St-Pierre B."/>
            <person name="Chen S."/>
            <person name="Sun C."/>
        </authorList>
    </citation>
    <scope>NUCLEOTIDE SEQUENCE [LARGE SCALE GENOMIC DNA]</scope>
</reference>
<dbReference type="Proteomes" id="UP001060085">
    <property type="component" value="Linkage Group LG02"/>
</dbReference>
<name>A0ACC0BTZ6_CATRO</name>
<sequence>MTIVGKYPFFCSVMFSAKFYKLQRKIKEGAEVLGIVMPDKLQLMVIVACSMRRGRLYRAGLGAAHLIAESSRAVATLVSCCLDHEQRLIWRVEDIVSRASSAFDEHMRWLFKHNHLAYILFPSMMPHVRVAISVDPSISSSTTAAAGTSAVPTRDSVLPPLPPSLIHALGSITPLPYPTDSPPTFSRAAI</sequence>
<keyword evidence="2" id="KW-1185">Reference proteome</keyword>
<accession>A0ACC0BTZ6</accession>
<comment type="caution">
    <text evidence="1">The sequence shown here is derived from an EMBL/GenBank/DDBJ whole genome shotgun (WGS) entry which is preliminary data.</text>
</comment>
<gene>
    <name evidence="1" type="ORF">M9H77_07113</name>
</gene>
<organism evidence="1 2">
    <name type="scientific">Catharanthus roseus</name>
    <name type="common">Madagascar periwinkle</name>
    <name type="synonym">Vinca rosea</name>
    <dbReference type="NCBI Taxonomy" id="4058"/>
    <lineage>
        <taxon>Eukaryota</taxon>
        <taxon>Viridiplantae</taxon>
        <taxon>Streptophyta</taxon>
        <taxon>Embryophyta</taxon>
        <taxon>Tracheophyta</taxon>
        <taxon>Spermatophyta</taxon>
        <taxon>Magnoliopsida</taxon>
        <taxon>eudicotyledons</taxon>
        <taxon>Gunneridae</taxon>
        <taxon>Pentapetalae</taxon>
        <taxon>asterids</taxon>
        <taxon>lamiids</taxon>
        <taxon>Gentianales</taxon>
        <taxon>Apocynaceae</taxon>
        <taxon>Rauvolfioideae</taxon>
        <taxon>Vinceae</taxon>
        <taxon>Catharanthinae</taxon>
        <taxon>Catharanthus</taxon>
    </lineage>
</organism>
<proteinExistence type="predicted"/>
<evidence type="ECO:0000313" key="1">
    <source>
        <dbReference type="EMBL" id="KAI5676163.1"/>
    </source>
</evidence>
<dbReference type="EMBL" id="CM044702">
    <property type="protein sequence ID" value="KAI5676163.1"/>
    <property type="molecule type" value="Genomic_DNA"/>
</dbReference>